<evidence type="ECO:0000256" key="2">
    <source>
        <dbReference type="ARBA" id="ARBA00022771"/>
    </source>
</evidence>
<organism evidence="7 8">
    <name type="scientific">Gnathostoma spinigerum</name>
    <dbReference type="NCBI Taxonomy" id="75299"/>
    <lineage>
        <taxon>Eukaryota</taxon>
        <taxon>Metazoa</taxon>
        <taxon>Ecdysozoa</taxon>
        <taxon>Nematoda</taxon>
        <taxon>Chromadorea</taxon>
        <taxon>Rhabditida</taxon>
        <taxon>Spirurina</taxon>
        <taxon>Gnathostomatomorpha</taxon>
        <taxon>Gnathostomatoidea</taxon>
        <taxon>Gnathostomatidae</taxon>
        <taxon>Gnathostoma</taxon>
    </lineage>
</organism>
<reference evidence="7 8" key="1">
    <citation type="submission" date="2024-08" db="EMBL/GenBank/DDBJ databases">
        <title>Gnathostoma spinigerum genome.</title>
        <authorList>
            <person name="Gonzalez-Bertolin B."/>
            <person name="Monzon S."/>
            <person name="Zaballos A."/>
            <person name="Jimenez P."/>
            <person name="Dekumyoy P."/>
            <person name="Varona S."/>
            <person name="Cuesta I."/>
            <person name="Sumanam S."/>
            <person name="Adisakwattana P."/>
            <person name="Gasser R.B."/>
            <person name="Hernandez-Gonzalez A."/>
            <person name="Young N.D."/>
            <person name="Perteguer M.J."/>
        </authorList>
    </citation>
    <scope>NUCLEOTIDE SEQUENCE [LARGE SCALE GENOMIC DNA]</scope>
    <source>
        <strain evidence="7">AL3</strain>
        <tissue evidence="7">Liver</tissue>
    </source>
</reference>
<comment type="caution">
    <text evidence="7">The sequence shown here is derived from an EMBL/GenBank/DDBJ whole genome shotgun (WGS) entry which is preliminary data.</text>
</comment>
<feature type="compositionally biased region" description="Polar residues" evidence="5">
    <location>
        <begin position="442"/>
        <end position="453"/>
    </location>
</feature>
<feature type="region of interest" description="Disordered" evidence="5">
    <location>
        <begin position="626"/>
        <end position="663"/>
    </location>
</feature>
<dbReference type="PROSITE" id="PS50178">
    <property type="entry name" value="ZF_FYVE"/>
    <property type="match status" value="1"/>
</dbReference>
<dbReference type="InterPro" id="IPR011011">
    <property type="entry name" value="Znf_FYVE_PHD"/>
</dbReference>
<dbReference type="EMBL" id="JBGFUD010000072">
    <property type="protein sequence ID" value="MFH4973558.1"/>
    <property type="molecule type" value="Genomic_DNA"/>
</dbReference>
<keyword evidence="3" id="KW-0862">Zinc</keyword>
<keyword evidence="2 4" id="KW-0863">Zinc-finger</keyword>
<feature type="region of interest" description="Disordered" evidence="5">
    <location>
        <begin position="214"/>
        <end position="239"/>
    </location>
</feature>
<dbReference type="PANTHER" id="PTHR46319:SF3">
    <property type="entry name" value="ZINC FINGER FYVE DOMAIN-CONTAINING PROTEIN"/>
    <property type="match status" value="1"/>
</dbReference>
<evidence type="ECO:0000256" key="1">
    <source>
        <dbReference type="ARBA" id="ARBA00022723"/>
    </source>
</evidence>
<dbReference type="AlphaFoldDB" id="A0ABD6EA08"/>
<accession>A0ABD6EA08</accession>
<dbReference type="Pfam" id="PF01363">
    <property type="entry name" value="FYVE"/>
    <property type="match status" value="1"/>
</dbReference>
<evidence type="ECO:0000259" key="6">
    <source>
        <dbReference type="PROSITE" id="PS50178"/>
    </source>
</evidence>
<dbReference type="InterPro" id="IPR017455">
    <property type="entry name" value="Znf_FYVE-rel"/>
</dbReference>
<evidence type="ECO:0000256" key="5">
    <source>
        <dbReference type="SAM" id="MobiDB-lite"/>
    </source>
</evidence>
<gene>
    <name evidence="7" type="ORF">AB6A40_000267</name>
</gene>
<dbReference type="SUPFAM" id="SSF57903">
    <property type="entry name" value="FYVE/PHD zinc finger"/>
    <property type="match status" value="1"/>
</dbReference>
<sequence>METVPDMDDLLDQLEASEIINITNHMKDYSIKLASSECDENKKEEIKLNKGKMENGDSPVSFEMDNNASIELNKDHDNCSELSELCISQSINGPGVKDVDACDAQAVPSSIEINASDSNSETSGLDSNRSSTIDAYASECANINVENSISSVCDNWNDNKSVAEAPDAQEKSSAPETDFLLMKKTKSSSLSLHRRSGESSTVHEESVAMEGCLSNRTLGGRKTESKSTADAQNDGPTGGVIEVDLNQERGIAEEVDLGSAELAGQDTETKRELGLEEPVLGHISANVSNKSTVNDDCPEKRDARVFVDEVVSIGNSEAQSDERSGRATGALVVGSAGDYASEDVETVASHGAPSSATNHMENCTVINDEGIPSDEAGSDVHESPSKVVEAESNLESEAGFENRNVEVSQFDSKLRSDDGQPESGEVDHEGEEVLEDSHLSSDESASPDVTTHPSVVEGVYDISVESDIKRLTESELQLGKVKPVWIADSETTLCMLCCAKFTVLMRRHHCRSCGRVLCAHCTDKKAALPYMNQPTKKFRVCDPCFTTLGLIDEVEKSPSAASKRGEDQSGVDDQVNGNPSAVEVRRKKSVLKQTATSSANQSDLTLAEGQDDALLLENERRSVKFLDGVNPGQDSNPSSPSASSSTPPAVDSSCVLPSLKSKKKSSSKRTHVWRRLKELRIEKECVCLLPDNVETLPYTKLPDGRIDKYHSSEDITKQLKDRNPVVIALSRDLYCTVKICELECCSLGNVWCFCTSGMNGVGLDELLLVYDWQESDDFNLPMDILHRLYDIYDGALQPQDESTDEKMGIRMAENRIPYINYLNHESPNGSFAQRDILLFRPTIQCFDNLIVPESPFLVCCFLHPSESVWARAIPQRLLYRIGLQASCRLVSRYFHFLIILRKQISL</sequence>
<dbReference type="Gene3D" id="3.30.40.10">
    <property type="entry name" value="Zinc/RING finger domain, C3HC4 (zinc finger)"/>
    <property type="match status" value="1"/>
</dbReference>
<feature type="region of interest" description="Disordered" evidence="5">
    <location>
        <begin position="367"/>
        <end position="453"/>
    </location>
</feature>
<keyword evidence="8" id="KW-1185">Reference proteome</keyword>
<evidence type="ECO:0000313" key="7">
    <source>
        <dbReference type="EMBL" id="MFH4973558.1"/>
    </source>
</evidence>
<feature type="region of interest" description="Disordered" evidence="5">
    <location>
        <begin position="556"/>
        <end position="604"/>
    </location>
</feature>
<keyword evidence="1" id="KW-0479">Metal-binding</keyword>
<dbReference type="Proteomes" id="UP001608902">
    <property type="component" value="Unassembled WGS sequence"/>
</dbReference>
<feature type="compositionally biased region" description="Low complexity" evidence="5">
    <location>
        <begin position="635"/>
        <end position="653"/>
    </location>
</feature>
<name>A0ABD6EA08_9BILA</name>
<evidence type="ECO:0000313" key="8">
    <source>
        <dbReference type="Proteomes" id="UP001608902"/>
    </source>
</evidence>
<dbReference type="SMART" id="SM00064">
    <property type="entry name" value="FYVE"/>
    <property type="match status" value="1"/>
</dbReference>
<evidence type="ECO:0000256" key="4">
    <source>
        <dbReference type="PROSITE-ProRule" id="PRU00091"/>
    </source>
</evidence>
<proteinExistence type="predicted"/>
<dbReference type="Pfam" id="PF11979">
    <property type="entry name" value="SARA_C"/>
    <property type="match status" value="1"/>
</dbReference>
<feature type="compositionally biased region" description="Polar residues" evidence="5">
    <location>
        <begin position="591"/>
        <end position="604"/>
    </location>
</feature>
<dbReference type="GO" id="GO:0008270">
    <property type="term" value="F:zinc ion binding"/>
    <property type="evidence" value="ECO:0007669"/>
    <property type="project" value="UniProtKB-KW"/>
</dbReference>
<dbReference type="InterPro" id="IPR000306">
    <property type="entry name" value="Znf_FYVE"/>
</dbReference>
<feature type="domain" description="FYVE-type" evidence="6">
    <location>
        <begin position="488"/>
        <end position="549"/>
    </location>
</feature>
<dbReference type="InterPro" id="IPR013083">
    <property type="entry name" value="Znf_RING/FYVE/PHD"/>
</dbReference>
<protein>
    <recommendedName>
        <fullName evidence="6">FYVE-type domain-containing protein</fullName>
    </recommendedName>
</protein>
<dbReference type="PANTHER" id="PTHR46319">
    <property type="entry name" value="ZINC FINGER FYVE DOMAIN-CONTAINING PROTEIN"/>
    <property type="match status" value="1"/>
</dbReference>
<dbReference type="InterPro" id="IPR022557">
    <property type="entry name" value="SARA-like_C"/>
</dbReference>
<evidence type="ECO:0000256" key="3">
    <source>
        <dbReference type="ARBA" id="ARBA00022833"/>
    </source>
</evidence>